<dbReference type="AlphaFoldDB" id="A0A5S9QZ29"/>
<proteinExistence type="predicted"/>
<protein>
    <submittedName>
        <fullName evidence="3">Uncharacterized protein</fullName>
    </submittedName>
</protein>
<sequence>MSDPADPPGVLRRDVVLVTGPPHAGVTSLVQTLRQRLPGHGYVEDHEIGVGTAPVAVLFVVSAVAPVTESDCALADLASTQTDVVIAAVTKIDDHRDWRAVLAADREKLGARVPRLRGIPWTGVAAAPRLGEPFVDGLVETLQRHLGHPRLTSRNSLRAWESRLCAEIEQQDALRRRRDELVRQRNRSRAEGVVALRGRIQQTRVALLRTARHRCLAARTELLGLAATTGRGSAGFVRSVRRRCGDVAGEVDEEIIARTRALASELGLTEPPRSAAGAVAPIAEPLVRTRRLETQLMTVLGAGFGLGVALVLSRLFSGLAPGFTGAAASTGVGLAVTVWVVRVRTLLHDRAVLDRWVDDAITTLRQVLEERVVLAVLAVESALVSQHLARHDTENSAVAARVAEIDAELREHRRAAAPTRTVPDGATPSSRQQLEAVRTALATAKSTETLVTGR</sequence>
<feature type="region of interest" description="Disordered" evidence="1">
    <location>
        <begin position="413"/>
        <end position="432"/>
    </location>
</feature>
<evidence type="ECO:0000313" key="4">
    <source>
        <dbReference type="Proteomes" id="UP000430146"/>
    </source>
</evidence>
<evidence type="ECO:0000256" key="1">
    <source>
        <dbReference type="SAM" id="MobiDB-lite"/>
    </source>
</evidence>
<dbReference type="EMBL" id="CACSIP010000023">
    <property type="protein sequence ID" value="CAA0124827.1"/>
    <property type="molecule type" value="Genomic_DNA"/>
</dbReference>
<keyword evidence="2" id="KW-0812">Transmembrane</keyword>
<dbReference type="Proteomes" id="UP000430146">
    <property type="component" value="Unassembled WGS sequence"/>
</dbReference>
<accession>A0A5S9QZ29</accession>
<keyword evidence="2" id="KW-0472">Membrane</keyword>
<evidence type="ECO:0000256" key="2">
    <source>
        <dbReference type="SAM" id="Phobius"/>
    </source>
</evidence>
<gene>
    <name evidence="3" type="ORF">AELLOGFF_01160</name>
</gene>
<reference evidence="3 4" key="1">
    <citation type="submission" date="2019-11" db="EMBL/GenBank/DDBJ databases">
        <authorList>
            <person name="Holert J."/>
        </authorList>
    </citation>
    <scope>NUCLEOTIDE SEQUENCE [LARGE SCALE GENOMIC DNA]</scope>
    <source>
        <strain evidence="3">BC8_1</strain>
    </source>
</reference>
<dbReference type="OrthoDB" id="4746525at2"/>
<keyword evidence="4" id="KW-1185">Reference proteome</keyword>
<keyword evidence="2" id="KW-1133">Transmembrane helix</keyword>
<feature type="transmembrane region" description="Helical" evidence="2">
    <location>
        <begin position="322"/>
        <end position="341"/>
    </location>
</feature>
<organism evidence="3 4">
    <name type="scientific">Mycolicibacterium vanbaalenii</name>
    <name type="common">Mycobacterium vanbaalenii</name>
    <dbReference type="NCBI Taxonomy" id="110539"/>
    <lineage>
        <taxon>Bacteria</taxon>
        <taxon>Bacillati</taxon>
        <taxon>Actinomycetota</taxon>
        <taxon>Actinomycetes</taxon>
        <taxon>Mycobacteriales</taxon>
        <taxon>Mycobacteriaceae</taxon>
        <taxon>Mycolicibacterium</taxon>
    </lineage>
</organism>
<dbReference type="InterPro" id="IPR027417">
    <property type="entry name" value="P-loop_NTPase"/>
</dbReference>
<feature type="transmembrane region" description="Helical" evidence="2">
    <location>
        <begin position="296"/>
        <end position="316"/>
    </location>
</feature>
<name>A0A5S9QZ29_MYCVN</name>
<evidence type="ECO:0000313" key="3">
    <source>
        <dbReference type="EMBL" id="CAA0124827.1"/>
    </source>
</evidence>
<dbReference type="RefSeq" id="WP_159231970.1">
    <property type="nucleotide sequence ID" value="NZ_CACSIP010000023.1"/>
</dbReference>
<dbReference type="SUPFAM" id="SSF52540">
    <property type="entry name" value="P-loop containing nucleoside triphosphate hydrolases"/>
    <property type="match status" value="1"/>
</dbReference>